<protein>
    <submittedName>
        <fullName evidence="1">DNA polymerase III subunit chi</fullName>
    </submittedName>
</protein>
<evidence type="ECO:0000313" key="2">
    <source>
        <dbReference type="Proteomes" id="UP001499910"/>
    </source>
</evidence>
<dbReference type="Proteomes" id="UP001499910">
    <property type="component" value="Unassembled WGS sequence"/>
</dbReference>
<dbReference type="NCBIfam" id="NF004347">
    <property type="entry name" value="PRK05728.1-4"/>
    <property type="match status" value="1"/>
</dbReference>
<name>A0ABP9L3A7_9RHOB</name>
<dbReference type="Pfam" id="PF04364">
    <property type="entry name" value="DNA_pol3_chi"/>
    <property type="match status" value="1"/>
</dbReference>
<dbReference type="PANTHER" id="PTHR38767">
    <property type="entry name" value="DNA POLYMERASE III SUBUNIT CHI"/>
    <property type="match status" value="1"/>
</dbReference>
<sequence length="159" mass="17292">MGAAFFYHLTRQPLDVTLRSLLEKSLQQGWRVAVRGRTDDMLERLDAQLWLGPSGDEFLPHGRSGGPHDTDQPILLTTAEAAVNQPDCLVSVEGAAVSAPEVAALSRVMILFDGHDSAAVQTAREQWKSLTDAGAEAKYWSEESGRWEMKAQSGGRDGA</sequence>
<dbReference type="InterPro" id="IPR036768">
    <property type="entry name" value="PolIII_chi_sf"/>
</dbReference>
<dbReference type="EMBL" id="BAABHW010000001">
    <property type="protein sequence ID" value="GAA5068438.1"/>
    <property type="molecule type" value="Genomic_DNA"/>
</dbReference>
<dbReference type="SUPFAM" id="SSF102400">
    <property type="entry name" value="DNA polymerase III chi subunit"/>
    <property type="match status" value="1"/>
</dbReference>
<dbReference type="RefSeq" id="WP_259546431.1">
    <property type="nucleotide sequence ID" value="NZ_BAABHW010000001.1"/>
</dbReference>
<proteinExistence type="predicted"/>
<organism evidence="1 2">
    <name type="scientific">[Roseibacterium] beibuensis</name>
    <dbReference type="NCBI Taxonomy" id="1193142"/>
    <lineage>
        <taxon>Bacteria</taxon>
        <taxon>Pseudomonadati</taxon>
        <taxon>Pseudomonadota</taxon>
        <taxon>Alphaproteobacteria</taxon>
        <taxon>Rhodobacterales</taxon>
        <taxon>Roseobacteraceae</taxon>
        <taxon>Roseicyclus</taxon>
    </lineage>
</organism>
<dbReference type="Gene3D" id="3.40.50.10110">
    <property type="entry name" value="DNA polymerase III subunit chi"/>
    <property type="match status" value="1"/>
</dbReference>
<accession>A0ABP9L3A7</accession>
<dbReference type="InterPro" id="IPR007459">
    <property type="entry name" value="DNA_pol3_chi"/>
</dbReference>
<gene>
    <name evidence="1" type="ORF">GCM10023209_09010</name>
</gene>
<comment type="caution">
    <text evidence="1">The sequence shown here is derived from an EMBL/GenBank/DDBJ whole genome shotgun (WGS) entry which is preliminary data.</text>
</comment>
<reference evidence="2" key="1">
    <citation type="journal article" date="2019" name="Int. J. Syst. Evol. Microbiol.">
        <title>The Global Catalogue of Microorganisms (GCM) 10K type strain sequencing project: providing services to taxonomists for standard genome sequencing and annotation.</title>
        <authorList>
            <consortium name="The Broad Institute Genomics Platform"/>
            <consortium name="The Broad Institute Genome Sequencing Center for Infectious Disease"/>
            <person name="Wu L."/>
            <person name="Ma J."/>
        </authorList>
    </citation>
    <scope>NUCLEOTIDE SEQUENCE [LARGE SCALE GENOMIC DNA]</scope>
    <source>
        <strain evidence="2">JCM 18015</strain>
    </source>
</reference>
<dbReference type="PANTHER" id="PTHR38767:SF1">
    <property type="entry name" value="DNA POLYMERASE III SUBUNIT CHI"/>
    <property type="match status" value="1"/>
</dbReference>
<keyword evidence="2" id="KW-1185">Reference proteome</keyword>
<evidence type="ECO:0000313" key="1">
    <source>
        <dbReference type="EMBL" id="GAA5068438.1"/>
    </source>
</evidence>